<proteinExistence type="predicted"/>
<keyword evidence="3" id="KW-1185">Reference proteome</keyword>
<evidence type="ECO:0000313" key="2">
    <source>
        <dbReference type="EMBL" id="CDO92899.1"/>
    </source>
</evidence>
<reference evidence="2 3" key="1">
    <citation type="submission" date="2014-03" db="EMBL/GenBank/DDBJ databases">
        <title>The genome of Kluyveromyces dobzhanskii.</title>
        <authorList>
            <person name="Nystedt B."/>
            <person name="Astrom S."/>
        </authorList>
    </citation>
    <scope>NUCLEOTIDE SEQUENCE [LARGE SCALE GENOMIC DNA]</scope>
    <source>
        <strain evidence="2 3">CBS 2104</strain>
    </source>
</reference>
<gene>
    <name evidence="2" type="ORF">KLDO_g1208</name>
</gene>
<evidence type="ECO:0000256" key="1">
    <source>
        <dbReference type="SAM" id="MobiDB-lite"/>
    </source>
</evidence>
<comment type="caution">
    <text evidence="2">The sequence shown here is derived from an EMBL/GenBank/DDBJ whole genome shotgun (WGS) entry which is preliminary data.</text>
</comment>
<name>A0A0A8L451_9SACH</name>
<dbReference type="EMBL" id="CCBQ010000019">
    <property type="protein sequence ID" value="CDO92899.1"/>
    <property type="molecule type" value="Genomic_DNA"/>
</dbReference>
<sequence>MTPATPPSSRNKRFSKPDSLLATPERTAESDESGMVTPGTVRAKDRLLPPTRPINLTSPCAALKTPEYTPHKNKHTKRHIEFDQERLQPVSRVLFGSDFQVEGSQNNRTLLPPKRTGVIDFFEGSRNDTCEEIYGGLLPNNKNKLAKQEPGTPSDKITTFELASKWHNESGLGSSTLDHSDEDSNTEQEPVISNKDTYNENPFLSNTIADERLRNERKMKMLQENPDLEDTITYVNKSGKIVSKRSLTDDEKQRFKPTRLFAEELDNQQG</sequence>
<accession>A0A0A8L451</accession>
<organism evidence="2 3">
    <name type="scientific">Kluyveromyces dobzhanskii CBS 2104</name>
    <dbReference type="NCBI Taxonomy" id="1427455"/>
    <lineage>
        <taxon>Eukaryota</taxon>
        <taxon>Fungi</taxon>
        <taxon>Dikarya</taxon>
        <taxon>Ascomycota</taxon>
        <taxon>Saccharomycotina</taxon>
        <taxon>Saccharomycetes</taxon>
        <taxon>Saccharomycetales</taxon>
        <taxon>Saccharomycetaceae</taxon>
        <taxon>Kluyveromyces</taxon>
    </lineage>
</organism>
<dbReference type="OrthoDB" id="4060584at2759"/>
<dbReference type="AlphaFoldDB" id="A0A0A8L451"/>
<protein>
    <submittedName>
        <fullName evidence="2">WGS project CCBQ000000000 data, contig 00099</fullName>
    </submittedName>
</protein>
<feature type="region of interest" description="Disordered" evidence="1">
    <location>
        <begin position="169"/>
        <end position="202"/>
    </location>
</feature>
<feature type="region of interest" description="Disordered" evidence="1">
    <location>
        <begin position="1"/>
        <end position="58"/>
    </location>
</feature>
<evidence type="ECO:0000313" key="3">
    <source>
        <dbReference type="Proteomes" id="UP000031516"/>
    </source>
</evidence>
<dbReference type="Proteomes" id="UP000031516">
    <property type="component" value="Unassembled WGS sequence"/>
</dbReference>